<dbReference type="PANTHER" id="PTHR10000">
    <property type="entry name" value="PHOSPHOSERINE PHOSPHATASE"/>
    <property type="match status" value="1"/>
</dbReference>
<dbReference type="InterPro" id="IPR036412">
    <property type="entry name" value="HAD-like_sf"/>
</dbReference>
<gene>
    <name evidence="1" type="ORF">CFH99_12325</name>
</gene>
<organism evidence="1 2">
    <name type="scientific">Nocardioides aromaticivorans</name>
    <dbReference type="NCBI Taxonomy" id="200618"/>
    <lineage>
        <taxon>Bacteria</taxon>
        <taxon>Bacillati</taxon>
        <taxon>Actinomycetota</taxon>
        <taxon>Actinomycetes</taxon>
        <taxon>Propionibacteriales</taxon>
        <taxon>Nocardioidaceae</taxon>
        <taxon>Nocardioides</taxon>
    </lineage>
</organism>
<evidence type="ECO:0000313" key="1">
    <source>
        <dbReference type="EMBL" id="QSR26411.1"/>
    </source>
</evidence>
<dbReference type="Pfam" id="PF08282">
    <property type="entry name" value="Hydrolase_3"/>
    <property type="match status" value="1"/>
</dbReference>
<sequence length="281" mass="29334">MPAEGLRVVRVLIATDLDGTLVPDGATTVPSYTAQVLRRADDAGVPVVFVTARPLRWMDPLWPHVGRHGRAIVSNGAVTYDAGAREVVHLAGIDAETGLAIAAAVTEAVPSASFALECLDGMRLDPTFDEPHPTPPGTPRGPLDRVWDATALKVLVRYDDRSPSPGDHTAFHDAVEEAVGDRATVTWSVAGLAEISAVGVTKASALTRLCERMGVVPADVVAFGDMPNDLAMLSWAGTSYAMADAHPSVVEVADHLAPPCADEGVAQVVAGLLDQVSGAVR</sequence>
<dbReference type="SUPFAM" id="SSF56784">
    <property type="entry name" value="HAD-like"/>
    <property type="match status" value="1"/>
</dbReference>
<protein>
    <submittedName>
        <fullName evidence="1">Haloacid dehalogenase</fullName>
    </submittedName>
</protein>
<dbReference type="Gene3D" id="3.40.50.1000">
    <property type="entry name" value="HAD superfamily/HAD-like"/>
    <property type="match status" value="1"/>
</dbReference>
<name>A0ABX7PKF4_9ACTN</name>
<dbReference type="NCBIfam" id="TIGR01484">
    <property type="entry name" value="HAD-SF-IIB"/>
    <property type="match status" value="1"/>
</dbReference>
<keyword evidence="2" id="KW-1185">Reference proteome</keyword>
<evidence type="ECO:0000313" key="2">
    <source>
        <dbReference type="Proteomes" id="UP000662818"/>
    </source>
</evidence>
<dbReference type="PANTHER" id="PTHR10000:SF8">
    <property type="entry name" value="HAD SUPERFAMILY HYDROLASE-LIKE, TYPE 3"/>
    <property type="match status" value="1"/>
</dbReference>
<dbReference type="Proteomes" id="UP000662818">
    <property type="component" value="Chromosome"/>
</dbReference>
<dbReference type="InterPro" id="IPR023214">
    <property type="entry name" value="HAD_sf"/>
</dbReference>
<dbReference type="EMBL" id="CP022295">
    <property type="protein sequence ID" value="QSR26411.1"/>
    <property type="molecule type" value="Genomic_DNA"/>
</dbReference>
<accession>A0ABX7PKF4</accession>
<dbReference type="InterPro" id="IPR006379">
    <property type="entry name" value="HAD-SF_hydro_IIB"/>
</dbReference>
<dbReference type="Gene3D" id="3.30.1240.10">
    <property type="match status" value="1"/>
</dbReference>
<reference evidence="1 2" key="1">
    <citation type="submission" date="2017-06" db="EMBL/GenBank/DDBJ databases">
        <title>Complete Genome Sequence of the Soil Carbazole-Degrading Bacterium Nocardioides aromaticivorans IC177.</title>
        <authorList>
            <person name="Vejarano F."/>
            <person name="Suzuki-Minakuchi C."/>
            <person name="Ohtsubo Y."/>
            <person name="Tsuda M."/>
            <person name="Okada K."/>
            <person name="Nojiri H."/>
        </authorList>
    </citation>
    <scope>NUCLEOTIDE SEQUENCE [LARGE SCALE GENOMIC DNA]</scope>
    <source>
        <strain evidence="1 2">IC177</strain>
    </source>
</reference>
<proteinExistence type="predicted"/>